<evidence type="ECO:0000256" key="4">
    <source>
        <dbReference type="ARBA" id="ARBA00022723"/>
    </source>
</evidence>
<keyword evidence="6" id="KW-0503">Monooxygenase</keyword>
<reference evidence="9 10" key="1">
    <citation type="submission" date="2024-02" db="EMBL/GenBank/DDBJ databases">
        <title>De novo assembly and annotation of 12 fungi associated with fruit tree decline syndrome in Ontario, Canada.</title>
        <authorList>
            <person name="Sulman M."/>
            <person name="Ellouze W."/>
            <person name="Ilyukhin E."/>
        </authorList>
    </citation>
    <scope>NUCLEOTIDE SEQUENCE [LARGE SCALE GENOMIC DNA]</scope>
    <source>
        <strain evidence="9 10">M11/M66-122</strain>
    </source>
</reference>
<dbReference type="AlphaFoldDB" id="A0AAN9UAI0"/>
<sequence length="523" mass="56856">MGILESLINIQSLLFGVGALIAAHHNIDQGRIAVVSPNILATSYPEIWARSNSHPGYTRSKWFYRPIRYDWRMDNVFSQVDIKKHDARRKQMIPGYSGKENLTLEADIDACMRQMIELVRTRYAAPRGSRGRGPRPMDLAQKVQFFTLDAISTIGFGRCFGMLADDADPDGYVAAAEAGLHNANTQMALGTWWTNWLPLVGPRFDANLATARGFDKMMALSASMVEARERAFRARKEKAAAGVLDGEGGEKADMLTSFLKNGLEGAELKSEVVLQIVAGSDTTAGAIRGTLLYIFANPRVYKVLQAEIDEAVRSGFATPAAAGSDTTPADPTHDSGADGSGGAAAESARGVISYAKARQLPYLQAVIREGLRIFPPVTDPFGRDTPPGGDTVTIGEGADEREVFLPGGVSVIPSFVAMCRDRAVFGEDADVFRPERWLDESDPERVAAMRRVVDLDFGHGRYLCLGKSMAMMELSKVIFEKMLIEYAVSAPETLRVGSAEPGEAVEERELYGASLYLKPMGAG</sequence>
<dbReference type="Pfam" id="PF00067">
    <property type="entry name" value="p450"/>
    <property type="match status" value="2"/>
</dbReference>
<dbReference type="GO" id="GO:0020037">
    <property type="term" value="F:heme binding"/>
    <property type="evidence" value="ECO:0007669"/>
    <property type="project" value="InterPro"/>
</dbReference>
<dbReference type="InterPro" id="IPR002403">
    <property type="entry name" value="Cyt_P450_E_grp-IV"/>
</dbReference>
<keyword evidence="6" id="KW-0560">Oxidoreductase</keyword>
<evidence type="ECO:0000313" key="10">
    <source>
        <dbReference type="Proteomes" id="UP001320420"/>
    </source>
</evidence>
<dbReference type="InterPro" id="IPR050121">
    <property type="entry name" value="Cytochrome_P450_monoxygenase"/>
</dbReference>
<evidence type="ECO:0000256" key="1">
    <source>
        <dbReference type="ARBA" id="ARBA00001971"/>
    </source>
</evidence>
<dbReference type="GO" id="GO:0004497">
    <property type="term" value="F:monooxygenase activity"/>
    <property type="evidence" value="ECO:0007669"/>
    <property type="project" value="UniProtKB-KW"/>
</dbReference>
<dbReference type="SUPFAM" id="SSF48264">
    <property type="entry name" value="Cytochrome P450"/>
    <property type="match status" value="1"/>
</dbReference>
<keyword evidence="10" id="KW-1185">Reference proteome</keyword>
<dbReference type="PRINTS" id="PR00385">
    <property type="entry name" value="P450"/>
</dbReference>
<proteinExistence type="inferred from homology"/>
<dbReference type="PRINTS" id="PR00465">
    <property type="entry name" value="EP450IV"/>
</dbReference>
<dbReference type="InterPro" id="IPR001128">
    <property type="entry name" value="Cyt_P450"/>
</dbReference>
<evidence type="ECO:0000256" key="7">
    <source>
        <dbReference type="PIRSR" id="PIRSR602403-1"/>
    </source>
</evidence>
<evidence type="ECO:0000313" key="9">
    <source>
        <dbReference type="EMBL" id="KAK7743998.1"/>
    </source>
</evidence>
<comment type="cofactor">
    <cofactor evidence="1 7">
        <name>heme</name>
        <dbReference type="ChEBI" id="CHEBI:30413"/>
    </cofactor>
</comment>
<evidence type="ECO:0008006" key="11">
    <source>
        <dbReference type="Google" id="ProtNLM"/>
    </source>
</evidence>
<feature type="binding site" description="axial binding residue" evidence="7">
    <location>
        <position position="464"/>
    </location>
    <ligand>
        <name>heme</name>
        <dbReference type="ChEBI" id="CHEBI:30413"/>
    </ligand>
    <ligandPart>
        <name>Fe</name>
        <dbReference type="ChEBI" id="CHEBI:18248"/>
    </ligandPart>
</feature>
<dbReference type="InterPro" id="IPR036396">
    <property type="entry name" value="Cyt_P450_sf"/>
</dbReference>
<evidence type="ECO:0000256" key="3">
    <source>
        <dbReference type="ARBA" id="ARBA00022617"/>
    </source>
</evidence>
<dbReference type="GO" id="GO:0016705">
    <property type="term" value="F:oxidoreductase activity, acting on paired donors, with incorporation or reduction of molecular oxygen"/>
    <property type="evidence" value="ECO:0007669"/>
    <property type="project" value="InterPro"/>
</dbReference>
<organism evidence="9 10">
    <name type="scientific">Diatrype stigma</name>
    <dbReference type="NCBI Taxonomy" id="117547"/>
    <lineage>
        <taxon>Eukaryota</taxon>
        <taxon>Fungi</taxon>
        <taxon>Dikarya</taxon>
        <taxon>Ascomycota</taxon>
        <taxon>Pezizomycotina</taxon>
        <taxon>Sordariomycetes</taxon>
        <taxon>Xylariomycetidae</taxon>
        <taxon>Xylariales</taxon>
        <taxon>Diatrypaceae</taxon>
        <taxon>Diatrype</taxon>
    </lineage>
</organism>
<dbReference type="Gene3D" id="1.10.630.10">
    <property type="entry name" value="Cytochrome P450"/>
    <property type="match status" value="1"/>
</dbReference>
<evidence type="ECO:0000256" key="8">
    <source>
        <dbReference type="SAM" id="MobiDB-lite"/>
    </source>
</evidence>
<dbReference type="PANTHER" id="PTHR24305">
    <property type="entry name" value="CYTOCHROME P450"/>
    <property type="match status" value="1"/>
</dbReference>
<accession>A0AAN9UAI0</accession>
<dbReference type="EMBL" id="JAKJXP020000126">
    <property type="protein sequence ID" value="KAK7743998.1"/>
    <property type="molecule type" value="Genomic_DNA"/>
</dbReference>
<feature type="region of interest" description="Disordered" evidence="8">
    <location>
        <begin position="319"/>
        <end position="342"/>
    </location>
</feature>
<protein>
    <recommendedName>
        <fullName evidence="11">Cytochrome P450</fullName>
    </recommendedName>
</protein>
<comment type="similarity">
    <text evidence="2">Belongs to the cytochrome P450 family.</text>
</comment>
<gene>
    <name evidence="9" type="ORF">SLS62_010359</name>
</gene>
<name>A0AAN9UAI0_9PEZI</name>
<comment type="caution">
    <text evidence="9">The sequence shown here is derived from an EMBL/GenBank/DDBJ whole genome shotgun (WGS) entry which is preliminary data.</text>
</comment>
<keyword evidence="4 7" id="KW-0479">Metal-binding</keyword>
<keyword evidence="3 7" id="KW-0349">Heme</keyword>
<dbReference type="Proteomes" id="UP001320420">
    <property type="component" value="Unassembled WGS sequence"/>
</dbReference>
<evidence type="ECO:0000256" key="2">
    <source>
        <dbReference type="ARBA" id="ARBA00010617"/>
    </source>
</evidence>
<evidence type="ECO:0000256" key="6">
    <source>
        <dbReference type="ARBA" id="ARBA00023033"/>
    </source>
</evidence>
<evidence type="ECO:0000256" key="5">
    <source>
        <dbReference type="ARBA" id="ARBA00023004"/>
    </source>
</evidence>
<dbReference type="GO" id="GO:0005506">
    <property type="term" value="F:iron ion binding"/>
    <property type="evidence" value="ECO:0007669"/>
    <property type="project" value="InterPro"/>
</dbReference>
<keyword evidence="5 7" id="KW-0408">Iron</keyword>
<dbReference type="PANTHER" id="PTHR24305:SF168">
    <property type="entry name" value="P450, PUTATIVE (EUROFUNG)-RELATED"/>
    <property type="match status" value="1"/>
</dbReference>